<evidence type="ECO:0000256" key="1">
    <source>
        <dbReference type="SAM" id="SignalP"/>
    </source>
</evidence>
<dbReference type="AlphaFoldDB" id="A0A437Q979"/>
<gene>
    <name evidence="2" type="ORF">EOE65_08640</name>
</gene>
<dbReference type="Pfam" id="PF03928">
    <property type="entry name" value="HbpS-like"/>
    <property type="match status" value="1"/>
</dbReference>
<evidence type="ECO:0000313" key="3">
    <source>
        <dbReference type="Proteomes" id="UP000282818"/>
    </source>
</evidence>
<sequence length="153" mass="15866">MRFLTSSTLALLLMTTSHSYAESRPFLTAADALNGLQGCYKMAEKNGWNLAITIIDRGANTVSSLRMDNALSAASTGAELKAQTALAWGSSTSRVAEIVKKKPEFNQFPGLLPIAGGEPITAPDGTLIGAVGVAGGLTLHDQECAKAAVAAMQ</sequence>
<evidence type="ECO:0000313" key="2">
    <source>
        <dbReference type="EMBL" id="RVU31065.1"/>
    </source>
</evidence>
<proteinExistence type="predicted"/>
<dbReference type="Gene3D" id="3.30.450.150">
    <property type="entry name" value="Haem-degrading domain"/>
    <property type="match status" value="1"/>
</dbReference>
<protein>
    <submittedName>
        <fullName evidence="2">Heme-binding protein</fullName>
    </submittedName>
</protein>
<accession>A0A437Q979</accession>
<dbReference type="RefSeq" id="WP_127693910.1">
    <property type="nucleotide sequence ID" value="NZ_SACQ01000003.1"/>
</dbReference>
<dbReference type="PANTHER" id="PTHR34309">
    <property type="entry name" value="SLR1406 PROTEIN"/>
    <property type="match status" value="1"/>
</dbReference>
<dbReference type="InterPro" id="IPR038084">
    <property type="entry name" value="PduO/GlcC-like_sf"/>
</dbReference>
<feature type="signal peptide" evidence="1">
    <location>
        <begin position="1"/>
        <end position="21"/>
    </location>
</feature>
<name>A0A437Q979_9GAMM</name>
<reference evidence="2 3" key="1">
    <citation type="submission" date="2019-01" db="EMBL/GenBank/DDBJ databases">
        <authorList>
            <person name="Chen W.-M."/>
        </authorList>
    </citation>
    <scope>NUCLEOTIDE SEQUENCE [LARGE SCALE GENOMIC DNA]</scope>
    <source>
        <strain evidence="2 3">HPM-16</strain>
    </source>
</reference>
<keyword evidence="1" id="KW-0732">Signal</keyword>
<dbReference type="SUPFAM" id="SSF143744">
    <property type="entry name" value="GlcG-like"/>
    <property type="match status" value="1"/>
</dbReference>
<feature type="chain" id="PRO_5019118921" evidence="1">
    <location>
        <begin position="22"/>
        <end position="153"/>
    </location>
</feature>
<keyword evidence="3" id="KW-1185">Reference proteome</keyword>
<dbReference type="PANTHER" id="PTHR34309:SF1">
    <property type="entry name" value="PROTEIN GLCG"/>
    <property type="match status" value="1"/>
</dbReference>
<dbReference type="EMBL" id="SACQ01000003">
    <property type="protein sequence ID" value="RVU31065.1"/>
    <property type="molecule type" value="Genomic_DNA"/>
</dbReference>
<organism evidence="2 3">
    <name type="scientific">Neptunomonas marina</name>
    <dbReference type="NCBI Taxonomy" id="1815562"/>
    <lineage>
        <taxon>Bacteria</taxon>
        <taxon>Pseudomonadati</taxon>
        <taxon>Pseudomonadota</taxon>
        <taxon>Gammaproteobacteria</taxon>
        <taxon>Oceanospirillales</taxon>
        <taxon>Oceanospirillaceae</taxon>
        <taxon>Neptunomonas</taxon>
    </lineage>
</organism>
<dbReference type="InterPro" id="IPR005624">
    <property type="entry name" value="PduO/GlcC-like"/>
</dbReference>
<comment type="caution">
    <text evidence="2">The sequence shown here is derived from an EMBL/GenBank/DDBJ whole genome shotgun (WGS) entry which is preliminary data.</text>
</comment>
<dbReference type="Proteomes" id="UP000282818">
    <property type="component" value="Unassembled WGS sequence"/>
</dbReference>
<dbReference type="InterPro" id="IPR052517">
    <property type="entry name" value="GlcG_carb_metab_protein"/>
</dbReference>